<feature type="domain" description="HTH luxR-type" evidence="4">
    <location>
        <begin position="176"/>
        <end position="241"/>
    </location>
</feature>
<dbReference type="Pfam" id="PF03472">
    <property type="entry name" value="Autoind_bind"/>
    <property type="match status" value="1"/>
</dbReference>
<keyword evidence="2" id="KW-0238">DNA-binding</keyword>
<dbReference type="KEGG" id="cmb:CSW64_17925"/>
<evidence type="ECO:0000256" key="3">
    <source>
        <dbReference type="ARBA" id="ARBA00023163"/>
    </source>
</evidence>
<dbReference type="AlphaFoldDB" id="A0A2D2B1J6"/>
<evidence type="ECO:0000313" key="6">
    <source>
        <dbReference type="Proteomes" id="UP000228945"/>
    </source>
</evidence>
<organism evidence="5 6">
    <name type="scientific">Caulobacter mirabilis</name>
    <dbReference type="NCBI Taxonomy" id="69666"/>
    <lineage>
        <taxon>Bacteria</taxon>
        <taxon>Pseudomonadati</taxon>
        <taxon>Pseudomonadota</taxon>
        <taxon>Alphaproteobacteria</taxon>
        <taxon>Caulobacterales</taxon>
        <taxon>Caulobacteraceae</taxon>
        <taxon>Caulobacter</taxon>
    </lineage>
</organism>
<dbReference type="PROSITE" id="PS50043">
    <property type="entry name" value="HTH_LUXR_2"/>
    <property type="match status" value="1"/>
</dbReference>
<dbReference type="GO" id="GO:0006355">
    <property type="term" value="P:regulation of DNA-templated transcription"/>
    <property type="evidence" value="ECO:0007669"/>
    <property type="project" value="InterPro"/>
</dbReference>
<keyword evidence="6" id="KW-1185">Reference proteome</keyword>
<evidence type="ECO:0000256" key="2">
    <source>
        <dbReference type="ARBA" id="ARBA00023125"/>
    </source>
</evidence>
<evidence type="ECO:0000313" key="5">
    <source>
        <dbReference type="EMBL" id="ATQ44131.1"/>
    </source>
</evidence>
<name>A0A2D2B1J6_9CAUL</name>
<dbReference type="Pfam" id="PF00196">
    <property type="entry name" value="GerE"/>
    <property type="match status" value="1"/>
</dbReference>
<dbReference type="Gene3D" id="3.30.450.80">
    <property type="entry name" value="Transcription factor LuxR-like, autoinducer-binding domain"/>
    <property type="match status" value="1"/>
</dbReference>
<dbReference type="GO" id="GO:0003677">
    <property type="term" value="F:DNA binding"/>
    <property type="evidence" value="ECO:0007669"/>
    <property type="project" value="UniProtKB-KW"/>
</dbReference>
<keyword evidence="1" id="KW-0805">Transcription regulation</keyword>
<dbReference type="SUPFAM" id="SSF75516">
    <property type="entry name" value="Pheromone-binding domain of LuxR-like quorum-sensing transcription factors"/>
    <property type="match status" value="1"/>
</dbReference>
<dbReference type="CDD" id="cd06170">
    <property type="entry name" value="LuxR_C_like"/>
    <property type="match status" value="1"/>
</dbReference>
<reference evidence="5 6" key="1">
    <citation type="submission" date="2017-10" db="EMBL/GenBank/DDBJ databases">
        <title>Genome sequence of Caulobacter mirabilis FWC38.</title>
        <authorList>
            <person name="Fiebig A."/>
            <person name="Crosson S."/>
        </authorList>
    </citation>
    <scope>NUCLEOTIDE SEQUENCE [LARGE SCALE GENOMIC DNA]</scope>
    <source>
        <strain evidence="5 6">FWC 38</strain>
    </source>
</reference>
<dbReference type="PANTHER" id="PTHR44688:SF16">
    <property type="entry name" value="DNA-BINDING TRANSCRIPTIONAL ACTIVATOR DEVR_DOSR"/>
    <property type="match status" value="1"/>
</dbReference>
<dbReference type="InterPro" id="IPR036693">
    <property type="entry name" value="TF_LuxR_autoind-bd_dom_sf"/>
</dbReference>
<sequence length="248" mass="27471">MLDDLTRATVFRFLQDAQGLSSLEELNRRFMGAVQAMGFTGAVYIRLSANGQALPPRPVFGEPPPGWVDHYFANNYARFDTAIPMSFQSREPFTWSEAALRGVDRKTDTLFGEAFEWWNSEVLICPVRGINGGLSIVDLTMERGRQLSEMERSTAHALASLYAVAGEGFMEAPAPQPTLEKALTQREMECVYWVCLAKSDDEIGQILSISRKTANHHIEAAKAKLGAGSRANLAWRAFALGLVQPPLF</sequence>
<evidence type="ECO:0000259" key="4">
    <source>
        <dbReference type="PROSITE" id="PS50043"/>
    </source>
</evidence>
<dbReference type="InterPro" id="IPR036388">
    <property type="entry name" value="WH-like_DNA-bd_sf"/>
</dbReference>
<dbReference type="EMBL" id="CP024201">
    <property type="protein sequence ID" value="ATQ44131.1"/>
    <property type="molecule type" value="Genomic_DNA"/>
</dbReference>
<dbReference type="SMART" id="SM00421">
    <property type="entry name" value="HTH_LUXR"/>
    <property type="match status" value="1"/>
</dbReference>
<proteinExistence type="predicted"/>
<dbReference type="OrthoDB" id="3170288at2"/>
<dbReference type="InterPro" id="IPR000792">
    <property type="entry name" value="Tscrpt_reg_LuxR_C"/>
</dbReference>
<gene>
    <name evidence="5" type="ORF">CSW64_17925</name>
</gene>
<dbReference type="Proteomes" id="UP000228945">
    <property type="component" value="Chromosome"/>
</dbReference>
<dbReference type="RefSeq" id="WP_099623379.1">
    <property type="nucleotide sequence ID" value="NZ_CP024201.1"/>
</dbReference>
<keyword evidence="3" id="KW-0804">Transcription</keyword>
<dbReference type="Gene3D" id="1.10.10.10">
    <property type="entry name" value="Winged helix-like DNA-binding domain superfamily/Winged helix DNA-binding domain"/>
    <property type="match status" value="1"/>
</dbReference>
<dbReference type="SUPFAM" id="SSF46894">
    <property type="entry name" value="C-terminal effector domain of the bipartite response regulators"/>
    <property type="match status" value="1"/>
</dbReference>
<dbReference type="InterPro" id="IPR016032">
    <property type="entry name" value="Sig_transdc_resp-reg_C-effctor"/>
</dbReference>
<evidence type="ECO:0000256" key="1">
    <source>
        <dbReference type="ARBA" id="ARBA00023015"/>
    </source>
</evidence>
<protein>
    <recommendedName>
        <fullName evidence="4">HTH luxR-type domain-containing protein</fullName>
    </recommendedName>
</protein>
<accession>A0A2D2B1J6</accession>
<dbReference type="InterPro" id="IPR005143">
    <property type="entry name" value="TF_LuxR_autoind-bd_dom"/>
</dbReference>
<dbReference type="PANTHER" id="PTHR44688">
    <property type="entry name" value="DNA-BINDING TRANSCRIPTIONAL ACTIVATOR DEVR_DOSR"/>
    <property type="match status" value="1"/>
</dbReference>